<dbReference type="EMBL" id="JBHSKN010000021">
    <property type="protein sequence ID" value="MFC5243116.1"/>
    <property type="molecule type" value="Genomic_DNA"/>
</dbReference>
<reference evidence="4" key="1">
    <citation type="journal article" date="2019" name="Int. J. Syst. Evol. Microbiol.">
        <title>The Global Catalogue of Microorganisms (GCM) 10K type strain sequencing project: providing services to taxonomists for standard genome sequencing and annotation.</title>
        <authorList>
            <consortium name="The Broad Institute Genomics Platform"/>
            <consortium name="The Broad Institute Genome Sequencing Center for Infectious Disease"/>
            <person name="Wu L."/>
            <person name="Ma J."/>
        </authorList>
    </citation>
    <scope>NUCLEOTIDE SEQUENCE [LARGE SCALE GENOMIC DNA]</scope>
    <source>
        <strain evidence="4">CGMCC 4.7131</strain>
    </source>
</reference>
<feature type="compositionally biased region" description="Basic residues" evidence="1">
    <location>
        <begin position="152"/>
        <end position="165"/>
    </location>
</feature>
<dbReference type="InterPro" id="IPR000157">
    <property type="entry name" value="TIR_dom"/>
</dbReference>
<evidence type="ECO:0000256" key="1">
    <source>
        <dbReference type="SAM" id="MobiDB-lite"/>
    </source>
</evidence>
<sequence length="203" mass="23234">MTGIFINYRTGDGERAPELIDRELVSIFGKKRVFRDRRSIREGMEFPEKLRRELNSCTVLLAVIGRRWLDIRDAATGTRRIDIPNDYVHDEIKTALDLKKIVIPVLLDASLPAAEDLPPDIAGLAIQQVAHLREGYSHHDLDILTKRLRRHVPAKTRKRGAKKDRRSGDVMDLSNAKFKRSAVGNYSVYSEGAELRRHGRKDR</sequence>
<proteinExistence type="predicted"/>
<protein>
    <submittedName>
        <fullName evidence="3">Toll/interleukin-1 receptor domain-containing protein</fullName>
    </submittedName>
</protein>
<keyword evidence="3" id="KW-0675">Receptor</keyword>
<keyword evidence="4" id="KW-1185">Reference proteome</keyword>
<comment type="caution">
    <text evidence="3">The sequence shown here is derived from an EMBL/GenBank/DDBJ whole genome shotgun (WGS) entry which is preliminary data.</text>
</comment>
<evidence type="ECO:0000313" key="3">
    <source>
        <dbReference type="EMBL" id="MFC5243116.1"/>
    </source>
</evidence>
<gene>
    <name evidence="3" type="ORF">ACFPWV_24915</name>
</gene>
<dbReference type="InterPro" id="IPR035897">
    <property type="entry name" value="Toll_tir_struct_dom_sf"/>
</dbReference>
<accession>A0ABW0DWG6</accession>
<evidence type="ECO:0000259" key="2">
    <source>
        <dbReference type="Pfam" id="PF13676"/>
    </source>
</evidence>
<feature type="region of interest" description="Disordered" evidence="1">
    <location>
        <begin position="152"/>
        <end position="173"/>
    </location>
</feature>
<dbReference type="RefSeq" id="WP_344560051.1">
    <property type="nucleotide sequence ID" value="NZ_BAAATG010000016.1"/>
</dbReference>
<evidence type="ECO:0000313" key="4">
    <source>
        <dbReference type="Proteomes" id="UP001596035"/>
    </source>
</evidence>
<dbReference type="Gene3D" id="3.40.50.10140">
    <property type="entry name" value="Toll/interleukin-1 receptor homology (TIR) domain"/>
    <property type="match status" value="1"/>
</dbReference>
<dbReference type="SUPFAM" id="SSF52200">
    <property type="entry name" value="Toll/Interleukin receptor TIR domain"/>
    <property type="match status" value="1"/>
</dbReference>
<dbReference type="Pfam" id="PF13676">
    <property type="entry name" value="TIR_2"/>
    <property type="match status" value="1"/>
</dbReference>
<dbReference type="Proteomes" id="UP001596035">
    <property type="component" value="Unassembled WGS sequence"/>
</dbReference>
<organism evidence="3 4">
    <name type="scientific">Streptomyces atrovirens</name>
    <dbReference type="NCBI Taxonomy" id="285556"/>
    <lineage>
        <taxon>Bacteria</taxon>
        <taxon>Bacillati</taxon>
        <taxon>Actinomycetota</taxon>
        <taxon>Actinomycetes</taxon>
        <taxon>Kitasatosporales</taxon>
        <taxon>Streptomycetaceae</taxon>
        <taxon>Streptomyces</taxon>
    </lineage>
</organism>
<feature type="domain" description="TIR" evidence="2">
    <location>
        <begin position="4"/>
        <end position="115"/>
    </location>
</feature>
<name>A0ABW0DWG6_9ACTN</name>